<organism evidence="2 3">
    <name type="scientific">Flavobacterium limnosediminis JC2902</name>
    <dbReference type="NCBI Taxonomy" id="1341181"/>
    <lineage>
        <taxon>Bacteria</taxon>
        <taxon>Pseudomonadati</taxon>
        <taxon>Bacteroidota</taxon>
        <taxon>Flavobacteriia</taxon>
        <taxon>Flavobacteriales</taxon>
        <taxon>Flavobacteriaceae</taxon>
        <taxon>Flavobacterium</taxon>
    </lineage>
</organism>
<comment type="caution">
    <text evidence="2">The sequence shown here is derived from an EMBL/GenBank/DDBJ whole genome shotgun (WGS) entry which is preliminary data.</text>
</comment>
<protein>
    <submittedName>
        <fullName evidence="2">Uncharacterized protein</fullName>
    </submittedName>
</protein>
<gene>
    <name evidence="2" type="ORF">FLJC2902T_17660</name>
</gene>
<proteinExistence type="predicted"/>
<sequence>MATEKKTTRKKNQTARTVCRKVIKVEGLKVDGTLKKGYKYAPGGRIVKVATAKKETEKKKPAAKKKSVSKKRHKSFLSFLGL</sequence>
<feature type="compositionally biased region" description="Basic residues" evidence="1">
    <location>
        <begin position="61"/>
        <end position="75"/>
    </location>
</feature>
<evidence type="ECO:0000256" key="1">
    <source>
        <dbReference type="SAM" id="MobiDB-lite"/>
    </source>
</evidence>
<dbReference type="STRING" id="1341181.FLJC2902T_17660"/>
<reference evidence="2 3" key="1">
    <citation type="submission" date="2013-08" db="EMBL/GenBank/DDBJ databases">
        <title>Flavobacterium limnosediminis JC2902 genome sequencing.</title>
        <authorList>
            <person name="Lee K."/>
            <person name="Yi H."/>
            <person name="Park S."/>
            <person name="Chun J."/>
        </authorList>
    </citation>
    <scope>NUCLEOTIDE SEQUENCE [LARGE SCALE GENOMIC DNA]</scope>
    <source>
        <strain evidence="2 3">JC2902</strain>
    </source>
</reference>
<accession>V6SP57</accession>
<feature type="region of interest" description="Disordered" evidence="1">
    <location>
        <begin position="52"/>
        <end position="82"/>
    </location>
</feature>
<keyword evidence="3" id="KW-1185">Reference proteome</keyword>
<dbReference type="PATRIC" id="fig|1341181.4.peg.1739"/>
<dbReference type="RefSeq" id="WP_023579389.1">
    <property type="nucleotide sequence ID" value="NZ_AVGG01000007.1"/>
</dbReference>
<dbReference type="eggNOG" id="ENOG5030YWA">
    <property type="taxonomic scope" value="Bacteria"/>
</dbReference>
<name>V6SP57_9FLAO</name>
<dbReference type="EMBL" id="AVGG01000007">
    <property type="protein sequence ID" value="ESU28406.1"/>
    <property type="molecule type" value="Genomic_DNA"/>
</dbReference>
<dbReference type="Proteomes" id="UP000018004">
    <property type="component" value="Unassembled WGS sequence"/>
</dbReference>
<evidence type="ECO:0000313" key="2">
    <source>
        <dbReference type="EMBL" id="ESU28406.1"/>
    </source>
</evidence>
<evidence type="ECO:0000313" key="3">
    <source>
        <dbReference type="Proteomes" id="UP000018004"/>
    </source>
</evidence>
<dbReference type="AlphaFoldDB" id="V6SP57"/>